<feature type="region of interest" description="Disordered" evidence="1">
    <location>
        <begin position="130"/>
        <end position="150"/>
    </location>
</feature>
<proteinExistence type="predicted"/>
<reference evidence="3" key="1">
    <citation type="journal article" date="2024" name="IScience">
        <title>Strigolactones Initiate the Formation of Haustorium-like Structures in Castilleja.</title>
        <authorList>
            <person name="Buerger M."/>
            <person name="Peterson D."/>
            <person name="Chory J."/>
        </authorList>
    </citation>
    <scope>NUCLEOTIDE SEQUENCE [LARGE SCALE GENOMIC DNA]</scope>
</reference>
<sequence>MVEDPMIGLDESSWSWHEEPDEPEFIWEVERCTEIFAPVLELKVESKPLFDRSRAIGNEDTRFEHQIPRPVARAIEEHSRDSRFPKSQSNNLAIFRLTRRHVDAILLLKIVEIDRGASSMDLGIQIEYPRSKNQRASNPARRSGKKRAKTPLTTVNLEEGRGQSALFLAPKATFRLTAVNVAVKAAVEALTAVKVKRAAVKRKSRRLPTLTFRSTAVKARDNRG</sequence>
<gene>
    <name evidence="2" type="ORF">CASFOL_042699</name>
</gene>
<keyword evidence="3" id="KW-1185">Reference proteome</keyword>
<dbReference type="Proteomes" id="UP001632038">
    <property type="component" value="Unassembled WGS sequence"/>
</dbReference>
<accession>A0ABD3B8H4</accession>
<dbReference type="EMBL" id="JAVIJP010000129">
    <property type="protein sequence ID" value="KAL3613436.1"/>
    <property type="molecule type" value="Genomic_DNA"/>
</dbReference>
<name>A0ABD3B8H4_9LAMI</name>
<comment type="caution">
    <text evidence="2">The sequence shown here is derived from an EMBL/GenBank/DDBJ whole genome shotgun (WGS) entry which is preliminary data.</text>
</comment>
<organism evidence="2 3">
    <name type="scientific">Castilleja foliolosa</name>
    <dbReference type="NCBI Taxonomy" id="1961234"/>
    <lineage>
        <taxon>Eukaryota</taxon>
        <taxon>Viridiplantae</taxon>
        <taxon>Streptophyta</taxon>
        <taxon>Embryophyta</taxon>
        <taxon>Tracheophyta</taxon>
        <taxon>Spermatophyta</taxon>
        <taxon>Magnoliopsida</taxon>
        <taxon>eudicotyledons</taxon>
        <taxon>Gunneridae</taxon>
        <taxon>Pentapetalae</taxon>
        <taxon>asterids</taxon>
        <taxon>lamiids</taxon>
        <taxon>Lamiales</taxon>
        <taxon>Orobanchaceae</taxon>
        <taxon>Pedicularideae</taxon>
        <taxon>Castillejinae</taxon>
        <taxon>Castilleja</taxon>
    </lineage>
</organism>
<evidence type="ECO:0000313" key="3">
    <source>
        <dbReference type="Proteomes" id="UP001632038"/>
    </source>
</evidence>
<evidence type="ECO:0000313" key="2">
    <source>
        <dbReference type="EMBL" id="KAL3613436.1"/>
    </source>
</evidence>
<evidence type="ECO:0000256" key="1">
    <source>
        <dbReference type="SAM" id="MobiDB-lite"/>
    </source>
</evidence>
<dbReference type="AlphaFoldDB" id="A0ABD3B8H4"/>
<protein>
    <submittedName>
        <fullName evidence="2">Uncharacterized protein</fullName>
    </submittedName>
</protein>